<protein>
    <submittedName>
        <fullName evidence="5">Putative secreted protein with PEP-CTERM sorting signal</fullName>
    </submittedName>
</protein>
<evidence type="ECO:0000259" key="4">
    <source>
        <dbReference type="Pfam" id="PF07589"/>
    </source>
</evidence>
<feature type="domain" description="DUF642" evidence="3">
    <location>
        <begin position="19"/>
        <end position="173"/>
    </location>
</feature>
<keyword evidence="6" id="KW-1185">Reference proteome</keyword>
<dbReference type="AlphaFoldDB" id="A0A4R6NCA0"/>
<proteinExistence type="predicted"/>
<dbReference type="Pfam" id="PF07589">
    <property type="entry name" value="PEP-CTERM"/>
    <property type="match status" value="1"/>
</dbReference>
<keyword evidence="2" id="KW-0732">Signal</keyword>
<dbReference type="InterPro" id="IPR006946">
    <property type="entry name" value="DGR2-like_dom"/>
</dbReference>
<organism evidence="5 6">
    <name type="scientific">Roseateles asaccharophilus</name>
    <dbReference type="NCBI Taxonomy" id="582607"/>
    <lineage>
        <taxon>Bacteria</taxon>
        <taxon>Pseudomonadati</taxon>
        <taxon>Pseudomonadota</taxon>
        <taxon>Betaproteobacteria</taxon>
        <taxon>Burkholderiales</taxon>
        <taxon>Sphaerotilaceae</taxon>
        <taxon>Roseateles</taxon>
    </lineage>
</organism>
<accession>A0A4R6NCA0</accession>
<keyword evidence="1" id="KW-0472">Membrane</keyword>
<reference evidence="5 6" key="1">
    <citation type="submission" date="2019-03" db="EMBL/GenBank/DDBJ databases">
        <title>Genomic Encyclopedia of Type Strains, Phase IV (KMG-IV): sequencing the most valuable type-strain genomes for metagenomic binning, comparative biology and taxonomic classification.</title>
        <authorList>
            <person name="Goeker M."/>
        </authorList>
    </citation>
    <scope>NUCLEOTIDE SEQUENCE [LARGE SCALE GENOMIC DNA]</scope>
    <source>
        <strain evidence="5 6">DSM 25082</strain>
    </source>
</reference>
<dbReference type="Proteomes" id="UP000295357">
    <property type="component" value="Unassembled WGS sequence"/>
</dbReference>
<gene>
    <name evidence="5" type="ORF">DFR39_103246</name>
</gene>
<keyword evidence="1" id="KW-0812">Transmembrane</keyword>
<feature type="transmembrane region" description="Helical" evidence="1">
    <location>
        <begin position="183"/>
        <end position="200"/>
    </location>
</feature>
<keyword evidence="1" id="KW-1133">Transmembrane helix</keyword>
<evidence type="ECO:0000256" key="1">
    <source>
        <dbReference type="SAM" id="Phobius"/>
    </source>
</evidence>
<evidence type="ECO:0000313" key="6">
    <source>
        <dbReference type="Proteomes" id="UP000295357"/>
    </source>
</evidence>
<dbReference type="RefSeq" id="WP_162849469.1">
    <property type="nucleotide sequence ID" value="NZ_JAUFPJ010000006.1"/>
</dbReference>
<dbReference type="NCBIfam" id="TIGR02595">
    <property type="entry name" value="PEP_CTERM"/>
    <property type="match status" value="1"/>
</dbReference>
<dbReference type="SUPFAM" id="SSF49785">
    <property type="entry name" value="Galactose-binding domain-like"/>
    <property type="match status" value="1"/>
</dbReference>
<dbReference type="InterPro" id="IPR008979">
    <property type="entry name" value="Galactose-bd-like_sf"/>
</dbReference>
<dbReference type="EMBL" id="SNXE01000003">
    <property type="protein sequence ID" value="TDP11320.1"/>
    <property type="molecule type" value="Genomic_DNA"/>
</dbReference>
<comment type="caution">
    <text evidence="5">The sequence shown here is derived from an EMBL/GenBank/DDBJ whole genome shotgun (WGS) entry which is preliminary data.</text>
</comment>
<dbReference type="Gene3D" id="2.60.120.260">
    <property type="entry name" value="Galactose-binding domain-like"/>
    <property type="match status" value="1"/>
</dbReference>
<feature type="domain" description="Ice-binding protein C-terminal" evidence="4">
    <location>
        <begin position="178"/>
        <end position="203"/>
    </location>
</feature>
<evidence type="ECO:0000256" key="2">
    <source>
        <dbReference type="SAM" id="SignalP"/>
    </source>
</evidence>
<feature type="chain" id="PRO_5020466364" evidence="2">
    <location>
        <begin position="19"/>
        <end position="207"/>
    </location>
</feature>
<dbReference type="InterPro" id="IPR013424">
    <property type="entry name" value="Ice-binding_C"/>
</dbReference>
<evidence type="ECO:0000259" key="3">
    <source>
        <dbReference type="Pfam" id="PF04862"/>
    </source>
</evidence>
<sequence>MKHLLAICLAAAPVFAQANLLQNGSFEANSQALGSRWSFLSNPAGGWLTPRGAVELHTRSYASPSAQEGSNAIELEGQCGFCQLSQSFSTVVGQSYEISFWIAQRFDSLGAASNGLTWQISSSPEAELVGQDNNKRWTQIRRNFLATESQTTLTFAAAGAQDGYGTLLDNVSVVPLSPIPEPPSYGLMGAGLVVILFAAWRRKNKKR</sequence>
<name>A0A4R6NCA0_9BURK</name>
<dbReference type="Pfam" id="PF04862">
    <property type="entry name" value="DUF642"/>
    <property type="match status" value="1"/>
</dbReference>
<evidence type="ECO:0000313" key="5">
    <source>
        <dbReference type="EMBL" id="TDP11320.1"/>
    </source>
</evidence>
<feature type="signal peptide" evidence="2">
    <location>
        <begin position="1"/>
        <end position="18"/>
    </location>
</feature>